<feature type="region of interest" description="Disordered" evidence="3">
    <location>
        <begin position="214"/>
        <end position="244"/>
    </location>
</feature>
<feature type="compositionally biased region" description="Basic and acidic residues" evidence="3">
    <location>
        <begin position="228"/>
        <end position="244"/>
    </location>
</feature>
<keyword evidence="6" id="KW-1185">Reference proteome</keyword>
<sequence length="945" mass="105259">MGGISDFFESTAEKIWNLLCDIFHRPGRILNALLENGFFKDAKAKLTNCTATCQRLLSSATNDPIELWRRRAQGSTSRIIDYFYIAACTAPLVYYIYFNFIKPNGNQLKSSAEPKKIENGEQKTAPLVDEPRIEPEETAKVEKKQNVYLHKYFGENSSQNALETSRTVRNRAGGESVLSTFQVDDESGLRKIKSNNEDFMKKFFKSDGSIKAISKPVQESAPKPAPKYGEKEQESEIKEEKKSPLKKDDFLLNFFGSEFDTKRNPNEKVISEEATYSKITVDITVGGERKPSVTNYEPSEGVSLNRVLSSEDFAEKFFKSTSTSPVSEPEEPLPEAMPIMVPIANEIARTTMLDVAFSPSSESSFSTIELELDSGFVQDFSSGNFQNEDEKLIEPELEKLVEVEPKTTIVVDVSPKQEQVSFQPESEVQSEVQLDQKIEPELQLEPEIELEPKIEHELQVEPELLPEPAIHPEPQDEPDFEPELQLEPELVLEPEVEPISEQVNLEATKPQGAPFIIKSQIKISPGKAEIEALQLQNAEVSNLQSLENQVESSSEGLLSELAPVSEAQELPEEAFSPGPVSPTDSKKSYQDKLAKTRSLMRDQEQDFSSEPDNFSTSSGSLYSELQCKPEDEFTKALSNGSLSSSEFEFNRQQGKMASLKVPGTVPELYTETGEDEELNFDPLDEITFNAGFGMKTSLRSVIDAGLITPVEAEELITGQITHAEVERDLYRWLFAGSSAIAGVYNAQDDQVLTISEAVEVGLLLRGTGLELLEAQAATGGIIDPRTSKMYNAIEALDEGLILDYQLDTVRRAERACRGFVTVDVNGNGQRLSLFAAMKRGLVVESRGLRLLEAQIATGGLIDPQAGHRVPISAAYQRGLFDQRMNQILEDPTDDTKGFFDPNTDENLSYLELLGRCIHDPETDLKFLVLLENGAAMRRKRRGTRI</sequence>
<evidence type="ECO:0000256" key="1">
    <source>
        <dbReference type="ARBA" id="ARBA00022553"/>
    </source>
</evidence>
<evidence type="ECO:0000313" key="5">
    <source>
        <dbReference type="EMBL" id="CAG5080609.1"/>
    </source>
</evidence>
<keyword evidence="1" id="KW-0597">Phosphoprotein</keyword>
<dbReference type="SUPFAM" id="SSF75399">
    <property type="entry name" value="Plakin repeat"/>
    <property type="match status" value="1"/>
</dbReference>
<evidence type="ECO:0000256" key="4">
    <source>
        <dbReference type="SAM" id="Phobius"/>
    </source>
</evidence>
<dbReference type="SMART" id="SM00250">
    <property type="entry name" value="PLEC"/>
    <property type="match status" value="4"/>
</dbReference>
<feature type="transmembrane region" description="Helical" evidence="4">
    <location>
        <begin position="79"/>
        <end position="98"/>
    </location>
</feature>
<dbReference type="Proteomes" id="UP001158576">
    <property type="component" value="Chromosome PAR"/>
</dbReference>
<dbReference type="InterPro" id="IPR035915">
    <property type="entry name" value="Plakin_repeat_sf"/>
</dbReference>
<dbReference type="Gene3D" id="3.90.1290.10">
    <property type="entry name" value="Plakin repeat"/>
    <property type="match status" value="1"/>
</dbReference>
<keyword evidence="4" id="KW-0812">Transmembrane</keyword>
<evidence type="ECO:0000256" key="3">
    <source>
        <dbReference type="SAM" id="MobiDB-lite"/>
    </source>
</evidence>
<feature type="compositionally biased region" description="Basic and acidic residues" evidence="3">
    <location>
        <begin position="584"/>
        <end position="604"/>
    </location>
</feature>
<dbReference type="InterPro" id="IPR001101">
    <property type="entry name" value="Plectin_repeat"/>
</dbReference>
<dbReference type="Pfam" id="PF00681">
    <property type="entry name" value="Plectin"/>
    <property type="match status" value="2"/>
</dbReference>
<dbReference type="PANTHER" id="PTHR23169">
    <property type="entry name" value="ENVOPLAKIN"/>
    <property type="match status" value="1"/>
</dbReference>
<dbReference type="PANTHER" id="PTHR23169:SF21">
    <property type="entry name" value="EPIPLAKIN"/>
    <property type="match status" value="1"/>
</dbReference>
<feature type="compositionally biased region" description="Polar residues" evidence="3">
    <location>
        <begin position="606"/>
        <end position="621"/>
    </location>
</feature>
<feature type="region of interest" description="Disordered" evidence="3">
    <location>
        <begin position="546"/>
        <end position="621"/>
    </location>
</feature>
<feature type="region of interest" description="Disordered" evidence="3">
    <location>
        <begin position="461"/>
        <end position="482"/>
    </location>
</feature>
<keyword evidence="2" id="KW-0677">Repeat</keyword>
<protein>
    <submittedName>
        <fullName evidence="5">Oidioi.mRNA.OKI2018_I69.PAR.g9662.t1.cds</fullName>
    </submittedName>
</protein>
<dbReference type="EMBL" id="OU015568">
    <property type="protein sequence ID" value="CAG5080609.1"/>
    <property type="molecule type" value="Genomic_DNA"/>
</dbReference>
<dbReference type="InterPro" id="IPR043197">
    <property type="entry name" value="Plakin"/>
</dbReference>
<proteinExistence type="predicted"/>
<evidence type="ECO:0000313" key="6">
    <source>
        <dbReference type="Proteomes" id="UP001158576"/>
    </source>
</evidence>
<organism evidence="5 6">
    <name type="scientific">Oikopleura dioica</name>
    <name type="common">Tunicate</name>
    <dbReference type="NCBI Taxonomy" id="34765"/>
    <lineage>
        <taxon>Eukaryota</taxon>
        <taxon>Metazoa</taxon>
        <taxon>Chordata</taxon>
        <taxon>Tunicata</taxon>
        <taxon>Appendicularia</taxon>
        <taxon>Copelata</taxon>
        <taxon>Oikopleuridae</taxon>
        <taxon>Oikopleura</taxon>
    </lineage>
</organism>
<evidence type="ECO:0000256" key="2">
    <source>
        <dbReference type="ARBA" id="ARBA00022737"/>
    </source>
</evidence>
<feature type="compositionally biased region" description="Low complexity" evidence="3">
    <location>
        <begin position="551"/>
        <end position="561"/>
    </location>
</feature>
<keyword evidence="4" id="KW-0472">Membrane</keyword>
<name>A0ABN7RQ69_OIKDI</name>
<keyword evidence="4" id="KW-1133">Transmembrane helix</keyword>
<accession>A0ABN7RQ69</accession>
<reference evidence="5 6" key="1">
    <citation type="submission" date="2021-04" db="EMBL/GenBank/DDBJ databases">
        <authorList>
            <person name="Bliznina A."/>
        </authorList>
    </citation>
    <scope>NUCLEOTIDE SEQUENCE [LARGE SCALE GENOMIC DNA]</scope>
</reference>
<gene>
    <name evidence="5" type="ORF">OKIOD_LOCUS1220</name>
</gene>